<comment type="caution">
    <text evidence="1">The sequence shown here is derived from an EMBL/GenBank/DDBJ whole genome shotgun (WGS) entry which is preliminary data.</text>
</comment>
<dbReference type="AlphaFoldDB" id="A0A103Y3S8"/>
<proteinExistence type="predicted"/>
<evidence type="ECO:0000313" key="1">
    <source>
        <dbReference type="EMBL" id="KVI01975.1"/>
    </source>
</evidence>
<sequence length="90" mass="10225">MRERRKRNGGERKVPVGEGWILKEKPVQRASPLDLENFPFVVLGNEVDIDGGNGRVVSAKKAHTWCESKGNNRILRCLQRLESTLTKLLK</sequence>
<dbReference type="STRING" id="59895.A0A103Y3S8"/>
<dbReference type="Gramene" id="KVI01975">
    <property type="protein sequence ID" value="KVI01975"/>
    <property type="gene ID" value="Ccrd_019736"/>
</dbReference>
<dbReference type="EMBL" id="LEKV01002669">
    <property type="protein sequence ID" value="KVI01975.1"/>
    <property type="molecule type" value="Genomic_DNA"/>
</dbReference>
<accession>A0A103Y3S8</accession>
<dbReference type="Proteomes" id="UP000243975">
    <property type="component" value="Unassembled WGS sequence"/>
</dbReference>
<organism evidence="1 2">
    <name type="scientific">Cynara cardunculus var. scolymus</name>
    <name type="common">Globe artichoke</name>
    <name type="synonym">Cynara scolymus</name>
    <dbReference type="NCBI Taxonomy" id="59895"/>
    <lineage>
        <taxon>Eukaryota</taxon>
        <taxon>Viridiplantae</taxon>
        <taxon>Streptophyta</taxon>
        <taxon>Embryophyta</taxon>
        <taxon>Tracheophyta</taxon>
        <taxon>Spermatophyta</taxon>
        <taxon>Magnoliopsida</taxon>
        <taxon>eudicotyledons</taxon>
        <taxon>Gunneridae</taxon>
        <taxon>Pentapetalae</taxon>
        <taxon>asterids</taxon>
        <taxon>campanulids</taxon>
        <taxon>Asterales</taxon>
        <taxon>Asteraceae</taxon>
        <taxon>Carduoideae</taxon>
        <taxon>Cardueae</taxon>
        <taxon>Carduinae</taxon>
        <taxon>Cynara</taxon>
    </lineage>
</organism>
<gene>
    <name evidence="1" type="ORF">Ccrd_019736</name>
</gene>
<evidence type="ECO:0000313" key="2">
    <source>
        <dbReference type="Proteomes" id="UP000243975"/>
    </source>
</evidence>
<name>A0A103Y3S8_CYNCS</name>
<keyword evidence="2" id="KW-1185">Reference proteome</keyword>
<protein>
    <submittedName>
        <fullName evidence="1">Uncharacterized protein</fullName>
    </submittedName>
</protein>
<reference evidence="1 2" key="1">
    <citation type="journal article" date="2016" name="Sci. Rep.">
        <title>The genome sequence of the outbreeding globe artichoke constructed de novo incorporating a phase-aware low-pass sequencing strategy of F1 progeny.</title>
        <authorList>
            <person name="Scaglione D."/>
            <person name="Reyes-Chin-Wo S."/>
            <person name="Acquadro A."/>
            <person name="Froenicke L."/>
            <person name="Portis E."/>
            <person name="Beitel C."/>
            <person name="Tirone M."/>
            <person name="Mauro R."/>
            <person name="Lo Monaco A."/>
            <person name="Mauromicale G."/>
            <person name="Faccioli P."/>
            <person name="Cattivelli L."/>
            <person name="Rieseberg L."/>
            <person name="Michelmore R."/>
            <person name="Lanteri S."/>
        </authorList>
    </citation>
    <scope>NUCLEOTIDE SEQUENCE [LARGE SCALE GENOMIC DNA]</scope>
    <source>
        <strain evidence="1">2C</strain>
    </source>
</reference>